<keyword evidence="2" id="KW-1185">Reference proteome</keyword>
<dbReference type="EMBL" id="LWCA01002538">
    <property type="protein sequence ID" value="OAF63808.1"/>
    <property type="molecule type" value="Genomic_DNA"/>
</dbReference>
<evidence type="ECO:0000313" key="1">
    <source>
        <dbReference type="EMBL" id="OAF63808.1"/>
    </source>
</evidence>
<evidence type="ECO:0000313" key="2">
    <source>
        <dbReference type="Proteomes" id="UP000078046"/>
    </source>
</evidence>
<organism evidence="1 2">
    <name type="scientific">Intoshia linei</name>
    <dbReference type="NCBI Taxonomy" id="1819745"/>
    <lineage>
        <taxon>Eukaryota</taxon>
        <taxon>Metazoa</taxon>
        <taxon>Spiralia</taxon>
        <taxon>Lophotrochozoa</taxon>
        <taxon>Mesozoa</taxon>
        <taxon>Orthonectida</taxon>
        <taxon>Rhopaluridae</taxon>
        <taxon>Intoshia</taxon>
    </lineage>
</organism>
<comment type="caution">
    <text evidence="1">The sequence shown here is derived from an EMBL/GenBank/DDBJ whole genome shotgun (WGS) entry which is preliminary data.</text>
</comment>
<name>A0A177AP75_9BILA</name>
<gene>
    <name evidence="1" type="ORF">A3Q56_08486</name>
</gene>
<reference evidence="1 2" key="1">
    <citation type="submission" date="2016-04" db="EMBL/GenBank/DDBJ databases">
        <title>The genome of Intoshia linei affirms orthonectids as highly simplified spiralians.</title>
        <authorList>
            <person name="Mikhailov K.V."/>
            <person name="Slusarev G.S."/>
            <person name="Nikitin M.A."/>
            <person name="Logacheva M.D."/>
            <person name="Penin A."/>
            <person name="Aleoshin V."/>
            <person name="Panchin Y.V."/>
        </authorList>
    </citation>
    <scope>NUCLEOTIDE SEQUENCE [LARGE SCALE GENOMIC DNA]</scope>
    <source>
        <strain evidence="1">Intl2013</strain>
        <tissue evidence="1">Whole animal</tissue>
    </source>
</reference>
<dbReference type="Proteomes" id="UP000078046">
    <property type="component" value="Unassembled WGS sequence"/>
</dbReference>
<proteinExistence type="predicted"/>
<sequence length="96" mass="10916">MLNNAWNEVKPSTIVNSWKKLLGETSISPINIEWDDTNIIIHDIPEYDPISDSEIIQLKKLANEYESSGLKMDKDEAIDSISKSIQYAEENVCMNS</sequence>
<accession>A0A177AP75</accession>
<dbReference type="AlphaFoldDB" id="A0A177AP75"/>
<dbReference type="OrthoDB" id="8111264at2759"/>
<protein>
    <submittedName>
        <fullName evidence="1">Uncharacterized protein</fullName>
    </submittedName>
</protein>